<organism evidence="1">
    <name type="scientific">Pseudomonas aeruginosa</name>
    <dbReference type="NCBI Taxonomy" id="287"/>
    <lineage>
        <taxon>Bacteria</taxon>
        <taxon>Pseudomonadati</taxon>
        <taxon>Pseudomonadota</taxon>
        <taxon>Gammaproteobacteria</taxon>
        <taxon>Pseudomonadales</taxon>
        <taxon>Pseudomonadaceae</taxon>
        <taxon>Pseudomonas</taxon>
    </lineage>
</organism>
<geneLocation type="plasmid" evidence="1">
    <name>pPA2047</name>
</geneLocation>
<accession>A0A649Z4D9</accession>
<dbReference type="EMBL" id="MN082782">
    <property type="protein sequence ID" value="QGM49739.1"/>
    <property type="molecule type" value="Genomic_DNA"/>
</dbReference>
<proteinExistence type="predicted"/>
<evidence type="ECO:0000313" key="1">
    <source>
        <dbReference type="EMBL" id="QGM49739.1"/>
    </source>
</evidence>
<name>A0A649Z4D9_PSEAI</name>
<protein>
    <submittedName>
        <fullName evidence="1">Uncharacterized protein</fullName>
    </submittedName>
</protein>
<reference evidence="1" key="1">
    <citation type="journal article" date="2022" name="J Glob Antimicrob Resist">
        <title>Characterisation of blaKPC-2-harbouring plasmids recovered from Pseudomonas aeruginosa ST654 and ST235 high-risk clones.</title>
        <authorList>
            <person name="Cejas D."/>
            <person name="Elena A."/>
            <person name="Gonzalez-Espinosa F.E."/>
            <person name="Pallecchi L."/>
            <person name="Vay C."/>
            <person name="Rossolini G.M."/>
            <person name="Gutkind G."/>
            <person name="Di Pilato V."/>
            <person name="Radice M."/>
        </authorList>
    </citation>
    <scope>NUCLEOTIDE SEQUENCE</scope>
    <source>
        <strain evidence="1">2047</strain>
    </source>
</reference>
<dbReference type="AlphaFoldDB" id="A0A649Z4D9"/>
<keyword evidence="1" id="KW-0614">Plasmid</keyword>
<sequence>MEQRKLRNSLSFQCRYPFWAGGSSSGITVSSVTFGIPCGILDALNVGVESCTDQPTLKLTTLRFTLGNAPHVADLAY</sequence>